<feature type="chain" id="PRO_5030710457" evidence="2">
    <location>
        <begin position="22"/>
        <end position="277"/>
    </location>
</feature>
<feature type="signal peptide" evidence="2">
    <location>
        <begin position="1"/>
        <end position="21"/>
    </location>
</feature>
<evidence type="ECO:0000313" key="5">
    <source>
        <dbReference type="Proteomes" id="UP000567067"/>
    </source>
</evidence>
<sequence length="277" mass="31154">MKMNKYVSILVILGSIVTVLAACGKNDPQLKANGNNSEITKVHVAVANDFNPYAYLDEKGDYVGYEVEVLKKVDELLTQYEFEYQTVSDQFVALTSKKVDLITSQWEKNPEREEAYLFGKHLVTTWAAYIAFKDGRTDIQTLEDLEGKTIQASQGTNDAFLIESYNKKNNKAINIEYGAGDITVFLKKIENGATDAFISTRRTIELIEENYNVALGISDKPVYNSNTYFVYRKNDADATKLQEAVDGALKTLSDQGTLKELSIKWLGEDYTKEAKID</sequence>
<evidence type="ECO:0000313" key="4">
    <source>
        <dbReference type="EMBL" id="MBA9088444.1"/>
    </source>
</evidence>
<evidence type="ECO:0000259" key="3">
    <source>
        <dbReference type="SMART" id="SM00062"/>
    </source>
</evidence>
<keyword evidence="5" id="KW-1185">Reference proteome</keyword>
<dbReference type="Proteomes" id="UP000567067">
    <property type="component" value="Unassembled WGS sequence"/>
</dbReference>
<accession>A0A7W3XUB2</accession>
<protein>
    <submittedName>
        <fullName evidence="4">L-cystine transport system substrate-binding protein</fullName>
    </submittedName>
</protein>
<feature type="domain" description="Solute-binding protein family 3/N-terminal" evidence="3">
    <location>
        <begin position="41"/>
        <end position="269"/>
    </location>
</feature>
<dbReference type="RefSeq" id="WP_182540035.1">
    <property type="nucleotide sequence ID" value="NZ_JACJIP010000051.1"/>
</dbReference>
<dbReference type="Pfam" id="PF00497">
    <property type="entry name" value="SBP_bac_3"/>
    <property type="match status" value="1"/>
</dbReference>
<evidence type="ECO:0000256" key="2">
    <source>
        <dbReference type="SAM" id="SignalP"/>
    </source>
</evidence>
<dbReference type="SMART" id="SM00062">
    <property type="entry name" value="PBPb"/>
    <property type="match status" value="1"/>
</dbReference>
<dbReference type="InterPro" id="IPR001638">
    <property type="entry name" value="Solute-binding_3/MltF_N"/>
</dbReference>
<keyword evidence="1 2" id="KW-0732">Signal</keyword>
<evidence type="ECO:0000256" key="1">
    <source>
        <dbReference type="ARBA" id="ARBA00022729"/>
    </source>
</evidence>
<dbReference type="EMBL" id="JACJIP010000051">
    <property type="protein sequence ID" value="MBA9088444.1"/>
    <property type="molecule type" value="Genomic_DNA"/>
</dbReference>
<dbReference type="SUPFAM" id="SSF53850">
    <property type="entry name" value="Periplasmic binding protein-like II"/>
    <property type="match status" value="1"/>
</dbReference>
<name>A0A7W3XUB2_9BACL</name>
<proteinExistence type="predicted"/>
<dbReference type="PANTHER" id="PTHR35936">
    <property type="entry name" value="MEMBRANE-BOUND LYTIC MUREIN TRANSGLYCOSYLASE F"/>
    <property type="match status" value="1"/>
</dbReference>
<dbReference type="PANTHER" id="PTHR35936:SF18">
    <property type="entry name" value="L-CYSTINE-BINDING PROTEIN TCYJ"/>
    <property type="match status" value="1"/>
</dbReference>
<organism evidence="4 5">
    <name type="scientific">Fontibacillus solani</name>
    <dbReference type="NCBI Taxonomy" id="1572857"/>
    <lineage>
        <taxon>Bacteria</taxon>
        <taxon>Bacillati</taxon>
        <taxon>Bacillota</taxon>
        <taxon>Bacilli</taxon>
        <taxon>Bacillales</taxon>
        <taxon>Paenibacillaceae</taxon>
        <taxon>Fontibacillus</taxon>
    </lineage>
</organism>
<dbReference type="Gene3D" id="3.40.190.10">
    <property type="entry name" value="Periplasmic binding protein-like II"/>
    <property type="match status" value="2"/>
</dbReference>
<comment type="caution">
    <text evidence="4">The sequence shown here is derived from an EMBL/GenBank/DDBJ whole genome shotgun (WGS) entry which is preliminary data.</text>
</comment>
<dbReference type="PROSITE" id="PS51257">
    <property type="entry name" value="PROKAR_LIPOPROTEIN"/>
    <property type="match status" value="1"/>
</dbReference>
<reference evidence="4 5" key="1">
    <citation type="submission" date="2020-08" db="EMBL/GenBank/DDBJ databases">
        <title>Genomic Encyclopedia of Type Strains, Phase III (KMG-III): the genomes of soil and plant-associated and newly described type strains.</title>
        <authorList>
            <person name="Whitman W."/>
        </authorList>
    </citation>
    <scope>NUCLEOTIDE SEQUENCE [LARGE SCALE GENOMIC DNA]</scope>
    <source>
        <strain evidence="4 5">CECT 8693</strain>
    </source>
</reference>
<dbReference type="AlphaFoldDB" id="A0A7W3XUB2"/>
<gene>
    <name evidence="4" type="ORF">FHR92_004943</name>
</gene>